<reference evidence="1" key="1">
    <citation type="journal article" date="2014" name="Int. J. Syst. Evol. Microbiol.">
        <title>Complete genome sequence of Corynebacterium casei LMG S-19264T (=DSM 44701T), isolated from a smear-ripened cheese.</title>
        <authorList>
            <consortium name="US DOE Joint Genome Institute (JGI-PGF)"/>
            <person name="Walter F."/>
            <person name="Albersmeier A."/>
            <person name="Kalinowski J."/>
            <person name="Ruckert C."/>
        </authorList>
    </citation>
    <scope>NUCLEOTIDE SEQUENCE</scope>
    <source>
        <strain evidence="1">CGMCC 1.12921</strain>
    </source>
</reference>
<keyword evidence="2" id="KW-1185">Reference proteome</keyword>
<name>A0A8J2Y551_9PROT</name>
<reference evidence="1" key="2">
    <citation type="submission" date="2020-09" db="EMBL/GenBank/DDBJ databases">
        <authorList>
            <person name="Sun Q."/>
            <person name="Zhou Y."/>
        </authorList>
    </citation>
    <scope>NUCLEOTIDE SEQUENCE</scope>
    <source>
        <strain evidence="1">CGMCC 1.12921</strain>
    </source>
</reference>
<protein>
    <submittedName>
        <fullName evidence="1">Uncharacterized protein</fullName>
    </submittedName>
</protein>
<evidence type="ECO:0000313" key="2">
    <source>
        <dbReference type="Proteomes" id="UP000613582"/>
    </source>
</evidence>
<dbReference type="EMBL" id="BMGH01000001">
    <property type="protein sequence ID" value="GGD08435.1"/>
    <property type="molecule type" value="Genomic_DNA"/>
</dbReference>
<evidence type="ECO:0000313" key="1">
    <source>
        <dbReference type="EMBL" id="GGD08435.1"/>
    </source>
</evidence>
<gene>
    <name evidence="1" type="ORF">GCM10011342_16550</name>
</gene>
<sequence length="117" mass="12713">MPLTAVDSPMPEKARTVSTQAFFKAWRKCLVLDPILGIVRGMVDLICFLRFTIVSVTVSGNDGKTVTDGFAVIIIKNAPEQVWRISFQPQWRSRDALGAGGDQHGGGVTVLGPCLRI</sequence>
<accession>A0A8J2Y551</accession>
<comment type="caution">
    <text evidence="1">The sequence shown here is derived from an EMBL/GenBank/DDBJ whole genome shotgun (WGS) entry which is preliminary data.</text>
</comment>
<organism evidence="1 2">
    <name type="scientific">Aquisalinus flavus</name>
    <dbReference type="NCBI Taxonomy" id="1526572"/>
    <lineage>
        <taxon>Bacteria</taxon>
        <taxon>Pseudomonadati</taxon>
        <taxon>Pseudomonadota</taxon>
        <taxon>Alphaproteobacteria</taxon>
        <taxon>Parvularculales</taxon>
        <taxon>Parvularculaceae</taxon>
        <taxon>Aquisalinus</taxon>
    </lineage>
</organism>
<dbReference type="AlphaFoldDB" id="A0A8J2Y551"/>
<dbReference type="Proteomes" id="UP000613582">
    <property type="component" value="Unassembled WGS sequence"/>
</dbReference>
<proteinExistence type="predicted"/>